<dbReference type="SUPFAM" id="SSF55486">
    <property type="entry name" value="Metalloproteases ('zincins'), catalytic domain"/>
    <property type="match status" value="1"/>
</dbReference>
<comment type="caution">
    <text evidence="2">The sequence shown here is derived from an EMBL/GenBank/DDBJ whole genome shotgun (WGS) entry which is preliminary data.</text>
</comment>
<feature type="signal peptide" evidence="1">
    <location>
        <begin position="1"/>
        <end position="25"/>
    </location>
</feature>
<dbReference type="AlphaFoldDB" id="A0A125TZB8"/>
<reference evidence="2 3" key="1">
    <citation type="journal article" date="2014" name="Genome Announc.">
        <title>Draft Genome Sequence of Lysobacter capsici AZ78, a Bacterium Antagonistic to Plant-Pathogenic Oomycetes.</title>
        <authorList>
            <person name="Puopolo G."/>
            <person name="Sonego P."/>
            <person name="Engelen K."/>
            <person name="Pertot I."/>
        </authorList>
    </citation>
    <scope>NUCLEOTIDE SEQUENCE [LARGE SCALE GENOMIC DNA]</scope>
    <source>
        <strain evidence="2 3">AZ78</strain>
    </source>
</reference>
<evidence type="ECO:0000313" key="2">
    <source>
        <dbReference type="EMBL" id="KWS02002.1"/>
    </source>
</evidence>
<sequence>MKECVPLRRTALALALLSLSGSALAATCPAYNPSNKANKLYLVFPTAPIAYPSFGFSAGSVTNPAAAFSAADLPSYTGTTAALRGAVKHVVELDYCEFNVQVLDTTTLPPATFPRRNIVAVTTKSDIADGLFGLAQAVNTNDTTAVDYSYVWGKTYQDWTGGPGGALNGANSTLDRWANAIGGTAAHEAGHNYGLAHNTIVGPGEDTYKHHVMPAGGSLTAEDRAGYRRHFSDNEFSILAANLGLSLQTMWNWDLVNPNANPAHSLELRVLYPLATAPTIDWFYGGCNSPWITPTVTGPVGPSETFQGGTYYPYIVKWSTPNPNWATGSCVGLPGPPGQAPGGVLFHIGASFAGVNFNLSTLNPIVIKDITLRDSASNPLALNPRLHAFDAGTLDTINGNLNLGVFNVAGPAAVPLQLQNLEVRELPRVLALDQMVANGRIADFTGEPFEPWPNTTRTLVRESTLSPGKGISVPIAKLTQARHVYEVITADDCKRAQSDSFLNGPDTADCRPGTSIDLFPSTTVYFTANTVEPNATYWDPAKRAYVNGPLTSRTYYQLSGRRLDQNKNGVDDYVDARAQPQPAPQAQEK</sequence>
<accession>A0A125TZB8</accession>
<dbReference type="Proteomes" id="UP000023435">
    <property type="component" value="Unassembled WGS sequence"/>
</dbReference>
<protein>
    <submittedName>
        <fullName evidence="2">Uncharacterized protein</fullName>
    </submittedName>
</protein>
<organism evidence="2 3">
    <name type="scientific">Lysobacter capsici AZ78</name>
    <dbReference type="NCBI Taxonomy" id="1444315"/>
    <lineage>
        <taxon>Bacteria</taxon>
        <taxon>Pseudomonadati</taxon>
        <taxon>Pseudomonadota</taxon>
        <taxon>Gammaproteobacteria</taxon>
        <taxon>Lysobacterales</taxon>
        <taxon>Lysobacteraceae</taxon>
        <taxon>Lysobacter</taxon>
    </lineage>
</organism>
<keyword evidence="1" id="KW-0732">Signal</keyword>
<feature type="chain" id="PRO_5007180269" evidence="1">
    <location>
        <begin position="26"/>
        <end position="589"/>
    </location>
</feature>
<evidence type="ECO:0000313" key="3">
    <source>
        <dbReference type="Proteomes" id="UP000023435"/>
    </source>
</evidence>
<proteinExistence type="predicted"/>
<dbReference type="RefSeq" id="WP_036114127.1">
    <property type="nucleotide sequence ID" value="NZ_JAJA02000003.1"/>
</dbReference>
<dbReference type="EMBL" id="JAJA02000003">
    <property type="protein sequence ID" value="KWS02002.1"/>
    <property type="molecule type" value="Genomic_DNA"/>
</dbReference>
<dbReference type="OrthoDB" id="6026154at2"/>
<gene>
    <name evidence="2" type="ORF">AZ78_5135</name>
</gene>
<keyword evidence="3" id="KW-1185">Reference proteome</keyword>
<name>A0A125TZB8_9GAMM</name>
<evidence type="ECO:0000256" key="1">
    <source>
        <dbReference type="SAM" id="SignalP"/>
    </source>
</evidence>